<keyword evidence="2" id="KW-1185">Reference proteome</keyword>
<reference evidence="1" key="1">
    <citation type="submission" date="2021-06" db="EMBL/GenBank/DDBJ databases">
        <authorList>
            <person name="Kallberg Y."/>
            <person name="Tangrot J."/>
            <person name="Rosling A."/>
        </authorList>
    </citation>
    <scope>NUCLEOTIDE SEQUENCE</scope>
    <source>
        <strain evidence="1">28 12/20/2015</strain>
    </source>
</reference>
<dbReference type="Proteomes" id="UP000789366">
    <property type="component" value="Unassembled WGS sequence"/>
</dbReference>
<sequence length="119" mass="13625">MLESNEKCAKQLQKLNDKSVLFNAFWNIKLYFEVMLAAIWLKKGYYIQYMKEGLWSIFDLYNTSNLDNPNSDTFLLLIIKGAGDTVLQKGFVSSSAISKAAIQENYKELSSGDDNENDY</sequence>
<gene>
    <name evidence="1" type="ORF">SPELUC_LOCUS6334</name>
</gene>
<evidence type="ECO:0000313" key="2">
    <source>
        <dbReference type="Proteomes" id="UP000789366"/>
    </source>
</evidence>
<accession>A0ACA9MCD7</accession>
<proteinExistence type="predicted"/>
<evidence type="ECO:0000313" key="1">
    <source>
        <dbReference type="EMBL" id="CAG8580209.1"/>
    </source>
</evidence>
<protein>
    <submittedName>
        <fullName evidence="1">4269_t:CDS:1</fullName>
    </submittedName>
</protein>
<feature type="non-terminal residue" evidence="1">
    <location>
        <position position="119"/>
    </location>
</feature>
<name>A0ACA9MCD7_9GLOM</name>
<comment type="caution">
    <text evidence="1">The sequence shown here is derived from an EMBL/GenBank/DDBJ whole genome shotgun (WGS) entry which is preliminary data.</text>
</comment>
<organism evidence="1 2">
    <name type="scientific">Cetraspora pellucida</name>
    <dbReference type="NCBI Taxonomy" id="1433469"/>
    <lineage>
        <taxon>Eukaryota</taxon>
        <taxon>Fungi</taxon>
        <taxon>Fungi incertae sedis</taxon>
        <taxon>Mucoromycota</taxon>
        <taxon>Glomeromycotina</taxon>
        <taxon>Glomeromycetes</taxon>
        <taxon>Diversisporales</taxon>
        <taxon>Gigasporaceae</taxon>
        <taxon>Cetraspora</taxon>
    </lineage>
</organism>
<dbReference type="EMBL" id="CAJVPW010007377">
    <property type="protein sequence ID" value="CAG8580209.1"/>
    <property type="molecule type" value="Genomic_DNA"/>
</dbReference>